<dbReference type="Gene3D" id="2.30.29.30">
    <property type="entry name" value="Pleckstrin-homology domain (PH domain)/Phosphotyrosine-binding domain (PTB)"/>
    <property type="match status" value="1"/>
</dbReference>
<dbReference type="EMBL" id="JABTTQ020002531">
    <property type="protein sequence ID" value="KAK6123553.1"/>
    <property type="molecule type" value="Genomic_DNA"/>
</dbReference>
<dbReference type="Pfam" id="PF00168">
    <property type="entry name" value="C2"/>
    <property type="match status" value="2"/>
</dbReference>
<feature type="compositionally biased region" description="Polar residues" evidence="5">
    <location>
        <begin position="134"/>
        <end position="148"/>
    </location>
</feature>
<name>A0ABR0ULQ0_REHGL</name>
<comment type="caution">
    <text evidence="8">The sequence shown here is derived from an EMBL/GenBank/DDBJ whole genome shotgun (WGS) entry which is preliminary data.</text>
</comment>
<dbReference type="InterPro" id="IPR044511">
    <property type="entry name" value="At1g03370/At5g50170-like"/>
</dbReference>
<dbReference type="InterPro" id="IPR004182">
    <property type="entry name" value="GRAM"/>
</dbReference>
<organism evidence="8 9">
    <name type="scientific">Rehmannia glutinosa</name>
    <name type="common">Chinese foxglove</name>
    <dbReference type="NCBI Taxonomy" id="99300"/>
    <lineage>
        <taxon>Eukaryota</taxon>
        <taxon>Viridiplantae</taxon>
        <taxon>Streptophyta</taxon>
        <taxon>Embryophyta</taxon>
        <taxon>Tracheophyta</taxon>
        <taxon>Spermatophyta</taxon>
        <taxon>Magnoliopsida</taxon>
        <taxon>eudicotyledons</taxon>
        <taxon>Gunneridae</taxon>
        <taxon>Pentapetalae</taxon>
        <taxon>asterids</taxon>
        <taxon>lamiids</taxon>
        <taxon>Lamiales</taxon>
        <taxon>Orobanchaceae</taxon>
        <taxon>Rehmannieae</taxon>
        <taxon>Rehmannia</taxon>
    </lineage>
</organism>
<evidence type="ECO:0000256" key="1">
    <source>
        <dbReference type="ARBA" id="ARBA00004167"/>
    </source>
</evidence>
<evidence type="ECO:0000313" key="9">
    <source>
        <dbReference type="Proteomes" id="UP001318860"/>
    </source>
</evidence>
<feature type="domain" description="C2" evidence="6">
    <location>
        <begin position="506"/>
        <end position="619"/>
    </location>
</feature>
<feature type="domain" description="VASt" evidence="7">
    <location>
        <begin position="827"/>
        <end position="990"/>
    </location>
</feature>
<dbReference type="InterPro" id="IPR031968">
    <property type="entry name" value="VASt"/>
</dbReference>
<dbReference type="PROSITE" id="PS50004">
    <property type="entry name" value="C2"/>
    <property type="match status" value="2"/>
</dbReference>
<dbReference type="InterPro" id="IPR035892">
    <property type="entry name" value="C2_domain_sf"/>
</dbReference>
<gene>
    <name evidence="8" type="ORF">DH2020_042701</name>
</gene>
<dbReference type="PROSITE" id="PS51778">
    <property type="entry name" value="VAST"/>
    <property type="match status" value="2"/>
</dbReference>
<dbReference type="InterPro" id="IPR011993">
    <property type="entry name" value="PH-like_dom_sf"/>
</dbReference>
<feature type="compositionally biased region" description="Basic and acidic residues" evidence="5">
    <location>
        <begin position="180"/>
        <end position="189"/>
    </location>
</feature>
<evidence type="ECO:0000259" key="7">
    <source>
        <dbReference type="PROSITE" id="PS51778"/>
    </source>
</evidence>
<evidence type="ECO:0000256" key="4">
    <source>
        <dbReference type="ARBA" id="ARBA00023136"/>
    </source>
</evidence>
<evidence type="ECO:0008006" key="10">
    <source>
        <dbReference type="Google" id="ProtNLM"/>
    </source>
</evidence>
<feature type="compositionally biased region" description="Basic and acidic residues" evidence="5">
    <location>
        <begin position="149"/>
        <end position="167"/>
    </location>
</feature>
<comment type="subcellular location">
    <subcellularLocation>
        <location evidence="1">Membrane</location>
        <topology evidence="1">Single-pass membrane protein</topology>
    </subcellularLocation>
</comment>
<dbReference type="Proteomes" id="UP001318860">
    <property type="component" value="Unassembled WGS sequence"/>
</dbReference>
<dbReference type="PANTHER" id="PTHR46296">
    <property type="entry name" value="BNAA05G37250D PROTEIN"/>
    <property type="match status" value="1"/>
</dbReference>
<evidence type="ECO:0000256" key="5">
    <source>
        <dbReference type="SAM" id="MobiDB-lite"/>
    </source>
</evidence>
<evidence type="ECO:0000313" key="8">
    <source>
        <dbReference type="EMBL" id="KAK6123553.1"/>
    </source>
</evidence>
<protein>
    <recommendedName>
        <fullName evidence="10">C2 and GRAM domain-containing protein</fullName>
    </recommendedName>
</protein>
<dbReference type="InterPro" id="IPR000008">
    <property type="entry name" value="C2_dom"/>
</dbReference>
<evidence type="ECO:0000256" key="3">
    <source>
        <dbReference type="ARBA" id="ARBA00022989"/>
    </source>
</evidence>
<dbReference type="CDD" id="cd00030">
    <property type="entry name" value="C2"/>
    <property type="match status" value="1"/>
</dbReference>
<feature type="region of interest" description="Disordered" evidence="5">
    <location>
        <begin position="180"/>
        <end position="213"/>
    </location>
</feature>
<sequence length="995" mass="112877">MRLFVYLLEGRGWAAKDSYVKLQVGKYKSKSRLLKNTENPLWNEEFVFRVNDLEDELVVSVYKYDDHEHGFFNVSAGEFVGRVKIPVWSVAAEENQNLPPTWFSVERPKNVKSTDKDCGKLLLALSLRGREYTSTESNNSLQSEGKYTSSRDAHVPDAPSKKTLEGKHLMKALAGRLEKLLNKKDETSRNDSSSELSTPSDYEDCGVEPPTSSSFEESIELFQSKNENREMPENLQGGILLDQTYEVSPKDLNMVLFAPNSEFKRNLAELQGTTDIQENPWKWESEGVSCLRRVVTYTKAATKLVKAVKATEEQTYIKADGNGFVVLVNVSTPDVPYGNTFKIELLYKIMPGGVLEESARLVVSWTINFSQNTMMKGMIESGARQGLKENFDQFSSLLSQKFKVIKAADVSDKDHMLATLETEHQSDSKLAVQYFWNFTVVSTVFILLYFIVHIFLCEPSKLQGLEFDGLDLPDSFGELITCGILVLQLERVYYMISHFVEARLRRGSDHGVKAQGDGWVLTVALIEGANLASINSTEIPDPYVVFTCNGKTRTSSVKLQTLDPQWNDVLEFDAVEDPPSVLDVEVFDFEGPFDQASSLGHAEINFLKHTAAELADLWVPLGGKLAQSSQSKLHLRIFLDNNNGVETIRDYLASLEKEVGKKEFNLPKNFGLPPEEFLISDFSCSLKRKMPLQGRLFLSARIVGFYANLFGHKTRFFFLWEDIEDIQVLPPSLVTVGSPSLVIILHKGRGLDSRHGAKILDEHGRLHFCFHSFVSFNDASRTIMALWRTRTLEPDQKAEIAEDQLDDDDKPFLLEDTGSYLVVEDAKMTKVYTVELPVNLKSLMKMFNGGELEHKVMSKSGCLNYVTTTWEHVTSDVQERRVSYKFSRRISIFGGEVTCTQQKSPLPNNSGWVVNEIMTLHNVPFGDHFRVQFRYQIEKSSFTHNCCKCDIYIGVMWLRSNKFESRITRNIIGKFTNRLEEILQLVEREILLASQ</sequence>
<keyword evidence="2" id="KW-0812">Transmembrane</keyword>
<accession>A0ABR0ULQ0</accession>
<dbReference type="PANTHER" id="PTHR46296:SF7">
    <property type="entry name" value="C2 DOMAIN-CONTAINING PROTEIN"/>
    <property type="match status" value="1"/>
</dbReference>
<dbReference type="Gene3D" id="2.60.40.150">
    <property type="entry name" value="C2 domain"/>
    <property type="match status" value="2"/>
</dbReference>
<keyword evidence="4" id="KW-0472">Membrane</keyword>
<dbReference type="Pfam" id="PF16016">
    <property type="entry name" value="VASt"/>
    <property type="match status" value="2"/>
</dbReference>
<feature type="compositionally biased region" description="Polar residues" evidence="5">
    <location>
        <begin position="190"/>
        <end position="200"/>
    </location>
</feature>
<evidence type="ECO:0000256" key="2">
    <source>
        <dbReference type="ARBA" id="ARBA00022692"/>
    </source>
</evidence>
<keyword evidence="9" id="KW-1185">Reference proteome</keyword>
<proteinExistence type="predicted"/>
<dbReference type="SMART" id="SM00239">
    <property type="entry name" value="C2"/>
    <property type="match status" value="2"/>
</dbReference>
<feature type="domain" description="VASt" evidence="7">
    <location>
        <begin position="236"/>
        <end position="406"/>
    </location>
</feature>
<evidence type="ECO:0000259" key="6">
    <source>
        <dbReference type="PROSITE" id="PS50004"/>
    </source>
</evidence>
<dbReference type="SUPFAM" id="SSF49562">
    <property type="entry name" value="C2 domain (Calcium/lipid-binding domain, CaLB)"/>
    <property type="match status" value="2"/>
</dbReference>
<reference evidence="8 9" key="1">
    <citation type="journal article" date="2021" name="Comput. Struct. Biotechnol. J.">
        <title>De novo genome assembly of the potent medicinal plant Rehmannia glutinosa using nanopore technology.</title>
        <authorList>
            <person name="Ma L."/>
            <person name="Dong C."/>
            <person name="Song C."/>
            <person name="Wang X."/>
            <person name="Zheng X."/>
            <person name="Niu Y."/>
            <person name="Chen S."/>
            <person name="Feng W."/>
        </authorList>
    </citation>
    <scope>NUCLEOTIDE SEQUENCE [LARGE SCALE GENOMIC DNA]</scope>
    <source>
        <strain evidence="8">DH-2019</strain>
    </source>
</reference>
<keyword evidence="3" id="KW-1133">Transmembrane helix</keyword>
<dbReference type="Pfam" id="PF02893">
    <property type="entry name" value="GRAM"/>
    <property type="match status" value="1"/>
</dbReference>
<dbReference type="SMART" id="SM00568">
    <property type="entry name" value="GRAM"/>
    <property type="match status" value="1"/>
</dbReference>
<feature type="region of interest" description="Disordered" evidence="5">
    <location>
        <begin position="133"/>
        <end position="167"/>
    </location>
</feature>
<feature type="domain" description="C2" evidence="6">
    <location>
        <begin position="1"/>
        <end position="103"/>
    </location>
</feature>